<keyword evidence="2" id="KW-1185">Reference proteome</keyword>
<dbReference type="RefSeq" id="XP_016673454.1">
    <property type="nucleotide sequence ID" value="XM_016817965.2"/>
</dbReference>
<keyword evidence="1" id="KW-1133">Transmembrane helix</keyword>
<dbReference type="AlphaFoldDB" id="A0A1U8ICE1"/>
<dbReference type="PaxDb" id="3635-A0A1U8ICE1"/>
<sequence>MSTVVSPQMALGSRSWKRRATCAKATERVGDCCSTEERKKTAARVSVTLGQLGLVIGLELTQVYWVWLYLIWARAIIGYYSPYVMHCGGNKMYQDPHELYWWPSLNVT</sequence>
<dbReference type="GeneID" id="107892952"/>
<feature type="transmembrane region" description="Helical" evidence="1">
    <location>
        <begin position="64"/>
        <end position="84"/>
    </location>
</feature>
<keyword evidence="1" id="KW-0472">Membrane</keyword>
<evidence type="ECO:0000256" key="1">
    <source>
        <dbReference type="SAM" id="Phobius"/>
    </source>
</evidence>
<proteinExistence type="predicted"/>
<evidence type="ECO:0000313" key="2">
    <source>
        <dbReference type="Proteomes" id="UP000818029"/>
    </source>
</evidence>
<dbReference type="Proteomes" id="UP000818029">
    <property type="component" value="Chromosome D09"/>
</dbReference>
<reference evidence="3" key="2">
    <citation type="submission" date="2025-08" db="UniProtKB">
        <authorList>
            <consortium name="RefSeq"/>
        </authorList>
    </citation>
    <scope>IDENTIFICATION</scope>
</reference>
<reference evidence="2" key="1">
    <citation type="journal article" date="2020" name="Nat. Genet.">
        <title>Genomic diversifications of five Gossypium allopolyploid species and their impact on cotton improvement.</title>
        <authorList>
            <person name="Chen Z.J."/>
            <person name="Sreedasyam A."/>
            <person name="Ando A."/>
            <person name="Song Q."/>
            <person name="De Santiago L.M."/>
            <person name="Hulse-Kemp A.M."/>
            <person name="Ding M."/>
            <person name="Ye W."/>
            <person name="Kirkbride R.C."/>
            <person name="Jenkins J."/>
            <person name="Plott C."/>
            <person name="Lovell J."/>
            <person name="Lin Y.M."/>
            <person name="Vaughn R."/>
            <person name="Liu B."/>
            <person name="Simpson S."/>
            <person name="Scheffler B.E."/>
            <person name="Wen L."/>
            <person name="Saski C.A."/>
            <person name="Grover C.E."/>
            <person name="Hu G."/>
            <person name="Conover J.L."/>
            <person name="Carlson J.W."/>
            <person name="Shu S."/>
            <person name="Boston L.B."/>
            <person name="Williams M."/>
            <person name="Peterson D.G."/>
            <person name="McGee K."/>
            <person name="Jones D.C."/>
            <person name="Wendel J.F."/>
            <person name="Stelly D.M."/>
            <person name="Grimwood J."/>
            <person name="Schmutz J."/>
        </authorList>
    </citation>
    <scope>NUCLEOTIDE SEQUENCE [LARGE SCALE GENOMIC DNA]</scope>
    <source>
        <strain evidence="2">cv. TM-1</strain>
    </source>
</reference>
<evidence type="ECO:0000313" key="3">
    <source>
        <dbReference type="RefSeq" id="XP_016673454.1"/>
    </source>
</evidence>
<dbReference type="KEGG" id="ghi:107892952"/>
<protein>
    <submittedName>
        <fullName evidence="3">Uncharacterized protein</fullName>
    </submittedName>
</protein>
<keyword evidence="1" id="KW-0812">Transmembrane</keyword>
<organism evidence="2 3">
    <name type="scientific">Gossypium hirsutum</name>
    <name type="common">Upland cotton</name>
    <name type="synonym">Gossypium mexicanum</name>
    <dbReference type="NCBI Taxonomy" id="3635"/>
    <lineage>
        <taxon>Eukaryota</taxon>
        <taxon>Viridiplantae</taxon>
        <taxon>Streptophyta</taxon>
        <taxon>Embryophyta</taxon>
        <taxon>Tracheophyta</taxon>
        <taxon>Spermatophyta</taxon>
        <taxon>Magnoliopsida</taxon>
        <taxon>eudicotyledons</taxon>
        <taxon>Gunneridae</taxon>
        <taxon>Pentapetalae</taxon>
        <taxon>rosids</taxon>
        <taxon>malvids</taxon>
        <taxon>Malvales</taxon>
        <taxon>Malvaceae</taxon>
        <taxon>Malvoideae</taxon>
        <taxon>Gossypium</taxon>
    </lineage>
</organism>
<name>A0A1U8ICE1_GOSHI</name>
<accession>A0A1U8ICE1</accession>
<gene>
    <name evidence="3" type="primary">LOC107892952</name>
</gene>